<evidence type="ECO:0000313" key="3">
    <source>
        <dbReference type="EMBL" id="AQN32101.1"/>
    </source>
</evidence>
<evidence type="ECO:0000313" key="2">
    <source>
        <dbReference type="EMBL" id="AQN32085.1"/>
    </source>
</evidence>
<protein>
    <submittedName>
        <fullName evidence="1">Uncharacterized protein</fullName>
    </submittedName>
</protein>
<dbReference type="EMBL" id="KX501138">
    <property type="protein sequence ID" value="AQN32133.1"/>
    <property type="molecule type" value="Genomic_DNA"/>
</dbReference>
<evidence type="ECO:0000313" key="4">
    <source>
        <dbReference type="EMBL" id="AQN32133.1"/>
    </source>
</evidence>
<proteinExistence type="predicted"/>
<name>A0A1Q1PVF9_9VIRU</name>
<dbReference type="EMBL" id="KX501139">
    <property type="protein sequence ID" value="AQN32149.1"/>
    <property type="molecule type" value="Genomic_DNA"/>
</dbReference>
<accession>A0A1Q1PVF9</accession>
<reference evidence="1" key="1">
    <citation type="journal article" date="2016" name="Microbiome">
        <title>Transmission of viruses via our microbiomes.</title>
        <authorList>
            <person name="Ly M."/>
            <person name="Jones M.B."/>
            <person name="Abeles S.R."/>
            <person name="Santiago-Rodriguez T.M."/>
            <person name="Gao J."/>
            <person name="Chan I.C."/>
            <person name="Ghose C."/>
            <person name="Pride D.T."/>
        </authorList>
    </citation>
    <scope>NUCLEOTIDE SEQUENCE</scope>
    <source>
        <strain evidence="1">CA39E</strain>
        <strain evidence="2">CA40A</strain>
        <strain evidence="3">CA40B</strain>
        <strain evidence="4">CA40D</strain>
        <strain evidence="5">CA40E</strain>
    </source>
</reference>
<organism evidence="1">
    <name type="scientific">Phage DP-2017a</name>
    <dbReference type="NCBI Taxonomy" id="1955560"/>
    <lineage>
        <taxon>Viruses</taxon>
    </lineage>
</organism>
<evidence type="ECO:0000313" key="5">
    <source>
        <dbReference type="EMBL" id="AQN32149.1"/>
    </source>
</evidence>
<sequence>MKSFKSFKQWVFPNLFPAYYKDYDTYKDKNGKGILERFIEVCSNYLDTDIIPDIDNFMDILDVDVTPDIFLNYFWEYFDYIPYAYGVLVKGVPFTKENVASWLNTPDGFPKADTRSILKYAVSLYKIRCTQDFYTILGRFYGVRFELEEILFEDGYSNKPSNNPGINYRLIGAVFEDVVSTYSGENEYYGDWKGLYPYGDCISCTTIKANIYIPKGMYDAIQDNIDNVKNAFVNLLNKYIPVNVKPFTKDTIELISEIPTIIPIEIEPQQN</sequence>
<evidence type="ECO:0000313" key="1">
    <source>
        <dbReference type="EMBL" id="AQN32069.1"/>
    </source>
</evidence>
<dbReference type="EMBL" id="KX501136">
    <property type="protein sequence ID" value="AQN32101.1"/>
    <property type="molecule type" value="Genomic_DNA"/>
</dbReference>
<dbReference type="EMBL" id="KX501135">
    <property type="protein sequence ID" value="AQN32085.1"/>
    <property type="molecule type" value="Genomic_DNA"/>
</dbReference>
<dbReference type="EMBL" id="KX501134">
    <property type="protein sequence ID" value="AQN32069.1"/>
    <property type="molecule type" value="Genomic_DNA"/>
</dbReference>